<dbReference type="SUPFAM" id="SSF55729">
    <property type="entry name" value="Acyl-CoA N-acyltransferases (Nat)"/>
    <property type="match status" value="1"/>
</dbReference>
<evidence type="ECO:0000313" key="4">
    <source>
        <dbReference type="Proteomes" id="UP000054935"/>
    </source>
</evidence>
<dbReference type="PROSITE" id="PS51186">
    <property type="entry name" value="GNAT"/>
    <property type="match status" value="1"/>
</dbReference>
<dbReference type="STRING" id="441103.TRN7648_00098"/>
<evidence type="ECO:0000256" key="1">
    <source>
        <dbReference type="SAM" id="MobiDB-lite"/>
    </source>
</evidence>
<gene>
    <name evidence="3" type="ORF">TRN7648_00098</name>
</gene>
<dbReference type="GO" id="GO:0016747">
    <property type="term" value="F:acyltransferase activity, transferring groups other than amino-acyl groups"/>
    <property type="evidence" value="ECO:0007669"/>
    <property type="project" value="InterPro"/>
</dbReference>
<proteinExistence type="predicted"/>
<organism evidence="3 4">
    <name type="scientific">Tropicibacter naphthalenivorans</name>
    <dbReference type="NCBI Taxonomy" id="441103"/>
    <lineage>
        <taxon>Bacteria</taxon>
        <taxon>Pseudomonadati</taxon>
        <taxon>Pseudomonadota</taxon>
        <taxon>Alphaproteobacteria</taxon>
        <taxon>Rhodobacterales</taxon>
        <taxon>Roseobacteraceae</taxon>
        <taxon>Tropicibacter</taxon>
    </lineage>
</organism>
<feature type="domain" description="N-acetyltransferase" evidence="2">
    <location>
        <begin position="55"/>
        <end position="198"/>
    </location>
</feature>
<dbReference type="PANTHER" id="PTHR43792:SF1">
    <property type="entry name" value="N-ACETYLTRANSFERASE DOMAIN-CONTAINING PROTEIN"/>
    <property type="match status" value="1"/>
</dbReference>
<dbReference type="InterPro" id="IPR016181">
    <property type="entry name" value="Acyl_CoA_acyltransferase"/>
</dbReference>
<protein>
    <recommendedName>
        <fullName evidence="2">N-acetyltransferase domain-containing protein</fullName>
    </recommendedName>
</protein>
<dbReference type="AlphaFoldDB" id="A0A0P1FZN7"/>
<dbReference type="InterPro" id="IPR051531">
    <property type="entry name" value="N-acetyltransferase"/>
</dbReference>
<dbReference type="Gene3D" id="3.40.630.30">
    <property type="match status" value="1"/>
</dbReference>
<evidence type="ECO:0000259" key="2">
    <source>
        <dbReference type="PROSITE" id="PS51186"/>
    </source>
</evidence>
<evidence type="ECO:0000313" key="3">
    <source>
        <dbReference type="EMBL" id="CUH74814.1"/>
    </source>
</evidence>
<accession>A0A0P1FZN7</accession>
<dbReference type="OrthoDB" id="6293260at2"/>
<dbReference type="InterPro" id="IPR000182">
    <property type="entry name" value="GNAT_dom"/>
</dbReference>
<dbReference type="EMBL" id="CYSE01000001">
    <property type="protein sequence ID" value="CUH74814.1"/>
    <property type="molecule type" value="Genomic_DNA"/>
</dbReference>
<dbReference type="RefSeq" id="WP_058245687.1">
    <property type="nucleotide sequence ID" value="NZ_CYSE01000001.1"/>
</dbReference>
<sequence length="200" mass="22197">MNAPSKDPVLKAPCENHRPGPGARAAARLGGRIPQIDTRRLQLRGPRIYDFDAYAEIMTSDRAAFMGGPFTREQAWGEFTQYTAQWLLHGHGLWTIDAQTRPSAGFVTLGFEYTDAEAELGIFLCAQAEGQGIAEEAITAARDYAFDTLDWSSVVSYIARDNDRARKLMRKLGVKRDRAAEEALDDAGATCVYRHVREDA</sequence>
<feature type="region of interest" description="Disordered" evidence="1">
    <location>
        <begin position="1"/>
        <end position="26"/>
    </location>
</feature>
<name>A0A0P1FZN7_9RHOB</name>
<dbReference type="Proteomes" id="UP000054935">
    <property type="component" value="Unassembled WGS sequence"/>
</dbReference>
<dbReference type="PANTHER" id="PTHR43792">
    <property type="entry name" value="GNAT FAMILY, PUTATIVE (AFU_ORTHOLOGUE AFUA_3G00765)-RELATED-RELATED"/>
    <property type="match status" value="1"/>
</dbReference>
<reference evidence="3 4" key="1">
    <citation type="submission" date="2015-09" db="EMBL/GenBank/DDBJ databases">
        <authorList>
            <consortium name="Swine Surveillance"/>
        </authorList>
    </citation>
    <scope>NUCLEOTIDE SEQUENCE [LARGE SCALE GENOMIC DNA]</scope>
    <source>
        <strain evidence="3 4">CECT 7648</strain>
    </source>
</reference>
<dbReference type="Pfam" id="PF13302">
    <property type="entry name" value="Acetyltransf_3"/>
    <property type="match status" value="1"/>
</dbReference>
<keyword evidence="4" id="KW-1185">Reference proteome</keyword>